<evidence type="ECO:0000256" key="5">
    <source>
        <dbReference type="ARBA" id="ARBA00023136"/>
    </source>
</evidence>
<dbReference type="NCBIfam" id="TIGR00797">
    <property type="entry name" value="matE"/>
    <property type="match status" value="1"/>
</dbReference>
<sequence length="628" mass="67951">MDTPPNSSDANPSRIDGDDDRVDGDLSATSLGNSHSLAESYRRPSFFTTGARGTVVPYPQAQEHAVLADWEREQVLEEERDLLADSRVIHPEHRHAKPAKGQNQITGLLSKRLKESETFTREEDEESAQLPGSSFGPDSSATETTALLASSTALGNHVGDNVSDDEVGSKWEEAVEAGLIHTTWRREAKVLSKYTVPLMITFILQYSLTVASIFTVGHLGKVELGAVSLASMTANITGYSIYQGLSTSLDTLCAQAYGSGKKSLVGLHMQRMVYFLWLMTIPIGLVWFFAERILMVIVPEKDVAVLAGLYLKIVLLGAPGYACFESGKRFVQAQGLFSAGLAVLVICAPLNAFLNWLFVWKLGFGFVGAPMAVAISDNLLPILLFLYVRFIAGKECWNGFTKRGLENWGPMIRLALPGFLMVEAEVLAFEILTLAASYFGTTALAAQSVLSTISGISFQIPFPLSIAISTRIANLIGASLSDSARTSAKVGMVGAVIIGLLNVTFLSSLRNYIPNLFTSDEEVARLVAQILPVCASFQLVDALAANCNGILRGLGLQSFGGYVQLFCYYVVAMPISMGTSFGLGWSLWGLWTGVAVALCLVSIIEGVFLTRTDWEMSVSDARRRNAMG</sequence>
<feature type="transmembrane region" description="Helical" evidence="7">
    <location>
        <begin position="456"/>
        <end position="476"/>
    </location>
</feature>
<feature type="transmembrane region" description="Helical" evidence="7">
    <location>
        <begin position="364"/>
        <end position="390"/>
    </location>
</feature>
<evidence type="ECO:0000256" key="7">
    <source>
        <dbReference type="SAM" id="Phobius"/>
    </source>
</evidence>
<dbReference type="EMBL" id="JAEVHI010000004">
    <property type="protein sequence ID" value="KAG5294097.1"/>
    <property type="molecule type" value="Genomic_DNA"/>
</dbReference>
<feature type="compositionally biased region" description="Polar residues" evidence="6">
    <location>
        <begin position="27"/>
        <end position="37"/>
    </location>
</feature>
<comment type="caution">
    <text evidence="8">The sequence shown here is derived from an EMBL/GenBank/DDBJ whole genome shotgun (WGS) entry which is preliminary data.</text>
</comment>
<comment type="similarity">
    <text evidence="2">Belongs to the multi antimicrobial extrusion (MATE) (TC 2.A.66.1) family.</text>
</comment>
<organism evidence="8 9">
    <name type="scientific">Ajellomyces capsulatus</name>
    <name type="common">Darling's disease fungus</name>
    <name type="synonym">Histoplasma capsulatum</name>
    <dbReference type="NCBI Taxonomy" id="5037"/>
    <lineage>
        <taxon>Eukaryota</taxon>
        <taxon>Fungi</taxon>
        <taxon>Dikarya</taxon>
        <taxon>Ascomycota</taxon>
        <taxon>Pezizomycotina</taxon>
        <taxon>Eurotiomycetes</taxon>
        <taxon>Eurotiomycetidae</taxon>
        <taxon>Onygenales</taxon>
        <taxon>Ajellomycetaceae</taxon>
        <taxon>Histoplasma</taxon>
    </lineage>
</organism>
<gene>
    <name evidence="8" type="ORF">I7I52_05629</name>
</gene>
<evidence type="ECO:0000313" key="9">
    <source>
        <dbReference type="Proteomes" id="UP000670092"/>
    </source>
</evidence>
<feature type="region of interest" description="Disordered" evidence="6">
    <location>
        <begin position="115"/>
        <end position="141"/>
    </location>
</feature>
<evidence type="ECO:0000256" key="2">
    <source>
        <dbReference type="ARBA" id="ARBA00010199"/>
    </source>
</evidence>
<evidence type="ECO:0000256" key="3">
    <source>
        <dbReference type="ARBA" id="ARBA00022692"/>
    </source>
</evidence>
<protein>
    <submittedName>
        <fullName evidence="8">Multidrug and toxin extrusion protein</fullName>
    </submittedName>
</protein>
<feature type="transmembrane region" description="Helical" evidence="7">
    <location>
        <begin position="588"/>
        <end position="609"/>
    </location>
</feature>
<name>A0A8H7YMB8_AJECA</name>
<feature type="transmembrane region" description="Helical" evidence="7">
    <location>
        <begin position="411"/>
        <end position="436"/>
    </location>
</feature>
<dbReference type="CDD" id="cd13132">
    <property type="entry name" value="MATE_eukaryotic"/>
    <property type="match status" value="1"/>
</dbReference>
<feature type="transmembrane region" description="Helical" evidence="7">
    <location>
        <begin position="488"/>
        <end position="506"/>
    </location>
</feature>
<proteinExistence type="inferred from homology"/>
<dbReference type="GO" id="GO:0016020">
    <property type="term" value="C:membrane"/>
    <property type="evidence" value="ECO:0007669"/>
    <property type="project" value="UniProtKB-SubCell"/>
</dbReference>
<feature type="transmembrane region" description="Helical" evidence="7">
    <location>
        <begin position="302"/>
        <end position="324"/>
    </location>
</feature>
<dbReference type="GO" id="GO:0015297">
    <property type="term" value="F:antiporter activity"/>
    <property type="evidence" value="ECO:0007669"/>
    <property type="project" value="InterPro"/>
</dbReference>
<dbReference type="GO" id="GO:1990961">
    <property type="term" value="P:xenobiotic detoxification by transmembrane export across the plasma membrane"/>
    <property type="evidence" value="ECO:0007669"/>
    <property type="project" value="InterPro"/>
</dbReference>
<reference evidence="8 9" key="1">
    <citation type="submission" date="2021-01" db="EMBL/GenBank/DDBJ databases">
        <title>Chromosome-level genome assembly of a human fungal pathogen reveals clustering of transcriptionally co-regulated genes.</title>
        <authorList>
            <person name="Voorhies M."/>
            <person name="Cohen S."/>
            <person name="Shea T.P."/>
            <person name="Petrus S."/>
            <person name="Munoz J.F."/>
            <person name="Poplawski S."/>
            <person name="Goldman W.E."/>
            <person name="Michael T."/>
            <person name="Cuomo C.A."/>
            <person name="Sil A."/>
            <person name="Beyhan S."/>
        </authorList>
    </citation>
    <scope>NUCLEOTIDE SEQUENCE [LARGE SCALE GENOMIC DNA]</scope>
    <source>
        <strain evidence="8 9">G184AR</strain>
    </source>
</reference>
<dbReference type="Pfam" id="PF01554">
    <property type="entry name" value="MatE"/>
    <property type="match status" value="2"/>
</dbReference>
<feature type="transmembrane region" description="Helical" evidence="7">
    <location>
        <begin position="194"/>
        <end position="216"/>
    </location>
</feature>
<dbReference type="InterPro" id="IPR002528">
    <property type="entry name" value="MATE_fam"/>
</dbReference>
<comment type="subcellular location">
    <subcellularLocation>
        <location evidence="1">Membrane</location>
        <topology evidence="1">Multi-pass membrane protein</topology>
    </subcellularLocation>
</comment>
<feature type="compositionally biased region" description="Polar residues" evidence="6">
    <location>
        <begin position="1"/>
        <end position="11"/>
    </location>
</feature>
<dbReference type="GO" id="GO:0042910">
    <property type="term" value="F:xenobiotic transmembrane transporter activity"/>
    <property type="evidence" value="ECO:0007669"/>
    <property type="project" value="InterPro"/>
</dbReference>
<feature type="transmembrane region" description="Helical" evidence="7">
    <location>
        <begin position="272"/>
        <end position="290"/>
    </location>
</feature>
<keyword evidence="5 7" id="KW-0472">Membrane</keyword>
<dbReference type="Proteomes" id="UP000670092">
    <property type="component" value="Unassembled WGS sequence"/>
</dbReference>
<dbReference type="AlphaFoldDB" id="A0A8H7YMB8"/>
<keyword evidence="4 7" id="KW-1133">Transmembrane helix</keyword>
<dbReference type="VEuPathDB" id="FungiDB:I7I52_05629"/>
<evidence type="ECO:0000313" key="8">
    <source>
        <dbReference type="EMBL" id="KAG5294097.1"/>
    </source>
</evidence>
<keyword evidence="3 7" id="KW-0812">Transmembrane</keyword>
<dbReference type="PANTHER" id="PTHR11206">
    <property type="entry name" value="MULTIDRUG RESISTANCE PROTEIN"/>
    <property type="match status" value="1"/>
</dbReference>
<dbReference type="OrthoDB" id="2126698at2759"/>
<evidence type="ECO:0000256" key="6">
    <source>
        <dbReference type="SAM" id="MobiDB-lite"/>
    </source>
</evidence>
<feature type="transmembrane region" description="Helical" evidence="7">
    <location>
        <begin position="336"/>
        <end position="358"/>
    </location>
</feature>
<feature type="region of interest" description="Disordered" evidence="6">
    <location>
        <begin position="1"/>
        <end position="40"/>
    </location>
</feature>
<accession>A0A8H7YMB8</accession>
<evidence type="ECO:0000256" key="4">
    <source>
        <dbReference type="ARBA" id="ARBA00022989"/>
    </source>
</evidence>
<evidence type="ECO:0000256" key="1">
    <source>
        <dbReference type="ARBA" id="ARBA00004141"/>
    </source>
</evidence>
<feature type="transmembrane region" description="Helical" evidence="7">
    <location>
        <begin position="559"/>
        <end position="582"/>
    </location>
</feature>
<dbReference type="InterPro" id="IPR045069">
    <property type="entry name" value="MATE_euk"/>
</dbReference>